<dbReference type="Gene3D" id="3.40.50.300">
    <property type="entry name" value="P-loop containing nucleotide triphosphate hydrolases"/>
    <property type="match status" value="1"/>
</dbReference>
<dbReference type="InterPro" id="IPR017871">
    <property type="entry name" value="ABC_transporter-like_CS"/>
</dbReference>
<dbReference type="InterPro" id="IPR003439">
    <property type="entry name" value="ABC_transporter-like_ATP-bd"/>
</dbReference>
<dbReference type="SMART" id="SM00382">
    <property type="entry name" value="AAA"/>
    <property type="match status" value="1"/>
</dbReference>
<reference evidence="1 2" key="1">
    <citation type="submission" date="2019-06" db="EMBL/GenBank/DDBJ databases">
        <title>Genome analyses of bacteria isolated from kimchi.</title>
        <authorList>
            <person name="Lee S."/>
            <person name="Ahn S."/>
            <person name="Roh S."/>
        </authorList>
    </citation>
    <scope>NUCLEOTIDE SEQUENCE [LARGE SCALE GENOMIC DNA]</scope>
    <source>
        <strain evidence="1 2">CBA3630</strain>
    </source>
</reference>
<keyword evidence="1" id="KW-0067">ATP-binding</keyword>
<evidence type="ECO:0000313" key="2">
    <source>
        <dbReference type="Proteomes" id="UP000321296"/>
    </source>
</evidence>
<dbReference type="PANTHER" id="PTHR42939:SF1">
    <property type="entry name" value="ABC TRANSPORTER ATP-BINDING PROTEIN ALBC-RELATED"/>
    <property type="match status" value="1"/>
</dbReference>
<dbReference type="KEGG" id="lpse:FGL85_07165"/>
<organism evidence="1 2">
    <name type="scientific">Leuconostoc pseudomesenteroides</name>
    <dbReference type="NCBI Taxonomy" id="33968"/>
    <lineage>
        <taxon>Bacteria</taxon>
        <taxon>Bacillati</taxon>
        <taxon>Bacillota</taxon>
        <taxon>Bacilli</taxon>
        <taxon>Lactobacillales</taxon>
        <taxon>Lactobacillaceae</taxon>
        <taxon>Leuconostoc</taxon>
    </lineage>
</organism>
<sequence length="211" mass="23679">MIKVEQATKKIGNNIVLKAVNLDFQEGKIYGLRGRNGAGKTMLLRAIAGLIRLDSERILINNQQIKKEISFPKSLGILIENNNVLPDFTLKKNLQLLAKIKKIATDEMIDDAILRVGLNPNDKRKVRQFSLGMKQRAAIAQAIFEKPDLILLDEPTNAIDVEGVREMRKIFDNEKRRGACIILASHNPEDLNVLADEIIVMTEGSVINEKQ</sequence>
<dbReference type="Proteomes" id="UP000321296">
    <property type="component" value="Chromosome"/>
</dbReference>
<dbReference type="GO" id="GO:0016887">
    <property type="term" value="F:ATP hydrolysis activity"/>
    <property type="evidence" value="ECO:0007669"/>
    <property type="project" value="InterPro"/>
</dbReference>
<dbReference type="Pfam" id="PF00005">
    <property type="entry name" value="ABC_tran"/>
    <property type="match status" value="1"/>
</dbReference>
<dbReference type="InterPro" id="IPR051782">
    <property type="entry name" value="ABC_Transporter_VariousFunc"/>
</dbReference>
<dbReference type="PROSITE" id="PS50893">
    <property type="entry name" value="ABC_TRANSPORTER_2"/>
    <property type="match status" value="1"/>
</dbReference>
<protein>
    <submittedName>
        <fullName evidence="1">ABC transporter ATP-binding protein</fullName>
    </submittedName>
</protein>
<name>A0A5B8T5A5_LEUPS</name>
<dbReference type="InterPro" id="IPR027417">
    <property type="entry name" value="P-loop_NTPase"/>
</dbReference>
<proteinExistence type="predicted"/>
<evidence type="ECO:0000313" key="1">
    <source>
        <dbReference type="EMBL" id="QEA42300.1"/>
    </source>
</evidence>
<dbReference type="PANTHER" id="PTHR42939">
    <property type="entry name" value="ABC TRANSPORTER ATP-BINDING PROTEIN ALBC-RELATED"/>
    <property type="match status" value="1"/>
</dbReference>
<accession>A0A5B8T5A5</accession>
<dbReference type="GO" id="GO:0005524">
    <property type="term" value="F:ATP binding"/>
    <property type="evidence" value="ECO:0007669"/>
    <property type="project" value="UniProtKB-KW"/>
</dbReference>
<dbReference type="PROSITE" id="PS00211">
    <property type="entry name" value="ABC_TRANSPORTER_1"/>
    <property type="match status" value="1"/>
</dbReference>
<dbReference type="SUPFAM" id="SSF52540">
    <property type="entry name" value="P-loop containing nucleoside triphosphate hydrolases"/>
    <property type="match status" value="1"/>
</dbReference>
<dbReference type="EMBL" id="CP042383">
    <property type="protein sequence ID" value="QEA42300.1"/>
    <property type="molecule type" value="Genomic_DNA"/>
</dbReference>
<dbReference type="AlphaFoldDB" id="A0A5B8T5A5"/>
<dbReference type="RefSeq" id="WP_147651449.1">
    <property type="nucleotide sequence ID" value="NZ_BMBO01000005.1"/>
</dbReference>
<gene>
    <name evidence="1" type="ORF">FGL85_07165</name>
</gene>
<dbReference type="InterPro" id="IPR003593">
    <property type="entry name" value="AAA+_ATPase"/>
</dbReference>
<keyword evidence="1" id="KW-0547">Nucleotide-binding</keyword>